<feature type="domain" description="DUF7580" evidence="3">
    <location>
        <begin position="11"/>
        <end position="182"/>
    </location>
</feature>
<evidence type="ECO:0000256" key="1">
    <source>
        <dbReference type="ARBA" id="ARBA00006019"/>
    </source>
</evidence>
<dbReference type="InterPro" id="IPR016159">
    <property type="entry name" value="Cullin_repeat-like_dom_sf"/>
</dbReference>
<dbReference type="Pfam" id="PF00888">
    <property type="entry name" value="Cullin"/>
    <property type="match status" value="1"/>
</dbReference>
<evidence type="ECO:0000259" key="2">
    <source>
        <dbReference type="Pfam" id="PF00888"/>
    </source>
</evidence>
<dbReference type="InterPro" id="IPR001373">
    <property type="entry name" value="Cullin_N"/>
</dbReference>
<dbReference type="PANTHER" id="PTHR35186">
    <property type="entry name" value="ANK_REP_REGION DOMAIN-CONTAINING PROTEIN"/>
    <property type="match status" value="1"/>
</dbReference>
<proteinExistence type="inferred from homology"/>
<evidence type="ECO:0000313" key="5">
    <source>
        <dbReference type="Proteomes" id="UP001175001"/>
    </source>
</evidence>
<dbReference type="InterPro" id="IPR056002">
    <property type="entry name" value="DUF7580"/>
</dbReference>
<feature type="domain" description="Cullin N-terminal" evidence="2">
    <location>
        <begin position="213"/>
        <end position="342"/>
    </location>
</feature>
<dbReference type="PANTHER" id="PTHR35186:SF4">
    <property type="entry name" value="PRION-INHIBITION AND PROPAGATION HELO DOMAIN-CONTAINING PROTEIN"/>
    <property type="match status" value="1"/>
</dbReference>
<gene>
    <name evidence="4" type="ORF">DIS24_g1021</name>
</gene>
<sequence>MAEPANCSNLVQIQNLCQAICSNNSACVGTCLGYLEDEITKQRLSLYRPHKPFKTQETTSILSLGSVLASNAIGHRRFSAGHRLRLAVLLSTNLLQLYRTPWLADTWDHNDIAFLDGIGDDSLKDPFVSCNTNHVNDSSPADNGIPVSAWEDMVLNRSLFALGILLIELCLGKPFEELRDEAMAGKGRVSAASDFAVANQLLDEVMNEFGDRWAYIEASLNDIFTEQNESVDAKTYVQRKMGLYTVIFNYCSRERRPGLYERRDRAAELHGRLDEYLKQHLQGLRNASTEYVTALNRYEKAAQYNSQVFNPVNREYAFLEQDQGKKVHDIYSLHMIRWKEYMGPDPRPVVDGGEHD</sequence>
<keyword evidence="5" id="KW-1185">Reference proteome</keyword>
<organism evidence="4 5">
    <name type="scientific">Lasiodiplodia hormozganensis</name>
    <dbReference type="NCBI Taxonomy" id="869390"/>
    <lineage>
        <taxon>Eukaryota</taxon>
        <taxon>Fungi</taxon>
        <taxon>Dikarya</taxon>
        <taxon>Ascomycota</taxon>
        <taxon>Pezizomycotina</taxon>
        <taxon>Dothideomycetes</taxon>
        <taxon>Dothideomycetes incertae sedis</taxon>
        <taxon>Botryosphaeriales</taxon>
        <taxon>Botryosphaeriaceae</taxon>
        <taxon>Lasiodiplodia</taxon>
    </lineage>
</organism>
<dbReference type="SUPFAM" id="SSF74788">
    <property type="entry name" value="Cullin repeat-like"/>
    <property type="match status" value="1"/>
</dbReference>
<protein>
    <submittedName>
        <fullName evidence="4">Uncharacterized protein</fullName>
    </submittedName>
</protein>
<reference evidence="4" key="1">
    <citation type="submission" date="2023-06" db="EMBL/GenBank/DDBJ databases">
        <title>Multi-omics analyses reveal the molecular pathogenesis toolkit of Lasiodiplodia hormozganensis, a cross-kingdom pathogen.</title>
        <authorList>
            <person name="Felix C."/>
            <person name="Meneses R."/>
            <person name="Goncalves M.F.M."/>
            <person name="Tilleman L."/>
            <person name="Duarte A.S."/>
            <person name="Jorrin-Novo J.V."/>
            <person name="Van De Peer Y."/>
            <person name="Deforce D."/>
            <person name="Van Nieuwerburgh F."/>
            <person name="Esteves A.C."/>
            <person name="Alves A."/>
        </authorList>
    </citation>
    <scope>NUCLEOTIDE SEQUENCE</scope>
    <source>
        <strain evidence="4">CBS 339.90</strain>
    </source>
</reference>
<name>A0AA40D877_9PEZI</name>
<dbReference type="AlphaFoldDB" id="A0AA40D877"/>
<comment type="caution">
    <text evidence="4">The sequence shown here is derived from an EMBL/GenBank/DDBJ whole genome shotgun (WGS) entry which is preliminary data.</text>
</comment>
<accession>A0AA40D877</accession>
<dbReference type="Pfam" id="PF24476">
    <property type="entry name" value="DUF7580"/>
    <property type="match status" value="1"/>
</dbReference>
<comment type="similarity">
    <text evidence="1">Belongs to the cullin family.</text>
</comment>
<evidence type="ECO:0000313" key="4">
    <source>
        <dbReference type="EMBL" id="KAK0663859.1"/>
    </source>
</evidence>
<dbReference type="Proteomes" id="UP001175001">
    <property type="component" value="Unassembled WGS sequence"/>
</dbReference>
<dbReference type="Gene3D" id="1.20.1310.10">
    <property type="entry name" value="Cullin Repeats"/>
    <property type="match status" value="1"/>
</dbReference>
<dbReference type="EMBL" id="JAUJDW010000003">
    <property type="protein sequence ID" value="KAK0663859.1"/>
    <property type="molecule type" value="Genomic_DNA"/>
</dbReference>
<evidence type="ECO:0000259" key="3">
    <source>
        <dbReference type="Pfam" id="PF24476"/>
    </source>
</evidence>